<sequence length="183" mass="20079">AGKILRRGVESLGNDAMEYLLKHKDQVQRINDDFDSRRTALIEQHTATQAEIAKLEKKEAELAAAQASLDETGAAIKADRAAAESAHEADMGTLTRRTREVVAQETAAQEHAEALDARERGIKDRGIAQENEIRARLEALEAQEAAAEEREQVLQEEAAEMSARLRKLVTVESLVKSAVAGLR</sequence>
<protein>
    <submittedName>
        <fullName evidence="2">Uncharacterized protein</fullName>
    </submittedName>
</protein>
<evidence type="ECO:0000256" key="1">
    <source>
        <dbReference type="SAM" id="Coils"/>
    </source>
</evidence>
<gene>
    <name evidence="2" type="ORF">LCGC14_2557320</name>
</gene>
<accession>A0A0F9B936</accession>
<feature type="non-terminal residue" evidence="2">
    <location>
        <position position="1"/>
    </location>
</feature>
<reference evidence="2" key="1">
    <citation type="journal article" date="2015" name="Nature">
        <title>Complex archaea that bridge the gap between prokaryotes and eukaryotes.</title>
        <authorList>
            <person name="Spang A."/>
            <person name="Saw J.H."/>
            <person name="Jorgensen S.L."/>
            <person name="Zaremba-Niedzwiedzka K."/>
            <person name="Martijn J."/>
            <person name="Lind A.E."/>
            <person name="van Eijk R."/>
            <person name="Schleper C."/>
            <person name="Guy L."/>
            <person name="Ettema T.J."/>
        </authorList>
    </citation>
    <scope>NUCLEOTIDE SEQUENCE</scope>
</reference>
<organism evidence="2">
    <name type="scientific">marine sediment metagenome</name>
    <dbReference type="NCBI Taxonomy" id="412755"/>
    <lineage>
        <taxon>unclassified sequences</taxon>
        <taxon>metagenomes</taxon>
        <taxon>ecological metagenomes</taxon>
    </lineage>
</organism>
<feature type="coiled-coil region" evidence="1">
    <location>
        <begin position="130"/>
        <end position="164"/>
    </location>
</feature>
<dbReference type="EMBL" id="LAZR01042120">
    <property type="protein sequence ID" value="KKL10292.1"/>
    <property type="molecule type" value="Genomic_DNA"/>
</dbReference>
<keyword evidence="1" id="KW-0175">Coiled coil</keyword>
<evidence type="ECO:0000313" key="2">
    <source>
        <dbReference type="EMBL" id="KKL10292.1"/>
    </source>
</evidence>
<name>A0A0F9B936_9ZZZZ</name>
<proteinExistence type="predicted"/>
<feature type="coiled-coil region" evidence="1">
    <location>
        <begin position="38"/>
        <end position="75"/>
    </location>
</feature>
<comment type="caution">
    <text evidence="2">The sequence shown here is derived from an EMBL/GenBank/DDBJ whole genome shotgun (WGS) entry which is preliminary data.</text>
</comment>
<dbReference type="AlphaFoldDB" id="A0A0F9B936"/>